<comment type="caution">
    <text evidence="2">The sequence shown here is derived from an EMBL/GenBank/DDBJ whole genome shotgun (WGS) entry which is preliminary data.</text>
</comment>
<sequence length="112" mass="12116">MRKAGLRRGSPVGNEVDSLPKAGDGHSYRCKYLRATPLAGRPERRGECWAVHGAERHKMSCYLVVLGGDRSLGSVREEPGTACDEMGDPRPKQGEKSLPPVFPQQDGARGTA</sequence>
<proteinExistence type="predicted"/>
<keyword evidence="3" id="KW-1185">Reference proteome</keyword>
<gene>
    <name evidence="2" type="ORF">KIL84_012788</name>
</gene>
<evidence type="ECO:0000256" key="1">
    <source>
        <dbReference type="SAM" id="MobiDB-lite"/>
    </source>
</evidence>
<protein>
    <submittedName>
        <fullName evidence="2">Uncharacterized protein</fullName>
    </submittedName>
</protein>
<feature type="region of interest" description="Disordered" evidence="1">
    <location>
        <begin position="72"/>
        <end position="112"/>
    </location>
</feature>
<evidence type="ECO:0000313" key="3">
    <source>
        <dbReference type="Proteomes" id="UP000827986"/>
    </source>
</evidence>
<dbReference type="Proteomes" id="UP000827986">
    <property type="component" value="Unassembled WGS sequence"/>
</dbReference>
<accession>A0A9D3XS69</accession>
<organism evidence="2 3">
    <name type="scientific">Mauremys mutica</name>
    <name type="common">yellowpond turtle</name>
    <dbReference type="NCBI Taxonomy" id="74926"/>
    <lineage>
        <taxon>Eukaryota</taxon>
        <taxon>Metazoa</taxon>
        <taxon>Chordata</taxon>
        <taxon>Craniata</taxon>
        <taxon>Vertebrata</taxon>
        <taxon>Euteleostomi</taxon>
        <taxon>Archelosauria</taxon>
        <taxon>Testudinata</taxon>
        <taxon>Testudines</taxon>
        <taxon>Cryptodira</taxon>
        <taxon>Durocryptodira</taxon>
        <taxon>Testudinoidea</taxon>
        <taxon>Geoemydidae</taxon>
        <taxon>Geoemydinae</taxon>
        <taxon>Mauremys</taxon>
    </lineage>
</organism>
<feature type="region of interest" description="Disordered" evidence="1">
    <location>
        <begin position="1"/>
        <end position="27"/>
    </location>
</feature>
<dbReference type="AlphaFoldDB" id="A0A9D3XS69"/>
<reference evidence="2" key="1">
    <citation type="submission" date="2021-09" db="EMBL/GenBank/DDBJ databases">
        <title>The genome of Mauremys mutica provides insights into the evolution of semi-aquatic lifestyle.</title>
        <authorList>
            <person name="Gong S."/>
            <person name="Gao Y."/>
        </authorList>
    </citation>
    <scope>NUCLEOTIDE SEQUENCE</scope>
    <source>
        <strain evidence="2">MM-2020</strain>
        <tissue evidence="2">Muscle</tissue>
    </source>
</reference>
<evidence type="ECO:0000313" key="2">
    <source>
        <dbReference type="EMBL" id="KAH1184847.1"/>
    </source>
</evidence>
<name>A0A9D3XS69_9SAUR</name>
<dbReference type="EMBL" id="JAHDVG010000464">
    <property type="protein sequence ID" value="KAH1184847.1"/>
    <property type="molecule type" value="Genomic_DNA"/>
</dbReference>